<dbReference type="CDD" id="cd01734">
    <property type="entry name" value="YlxS_C"/>
    <property type="match status" value="1"/>
</dbReference>
<name>A0ABS2GVR3_9LACO</name>
<dbReference type="InterPro" id="IPR003728">
    <property type="entry name" value="Ribosome_maturation_RimP"/>
</dbReference>
<dbReference type="Gene3D" id="2.30.30.180">
    <property type="entry name" value="Ribosome maturation factor RimP, C-terminal domain"/>
    <property type="match status" value="1"/>
</dbReference>
<evidence type="ECO:0000313" key="6">
    <source>
        <dbReference type="EMBL" id="MBM6940360.1"/>
    </source>
</evidence>
<dbReference type="PANTHER" id="PTHR33867:SF1">
    <property type="entry name" value="RIBOSOME MATURATION FACTOR RIMP"/>
    <property type="match status" value="1"/>
</dbReference>
<protein>
    <recommendedName>
        <fullName evidence="3">Ribosome maturation factor RimP</fullName>
    </recommendedName>
</protein>
<dbReference type="EMBL" id="JACJKU010000014">
    <property type="protein sequence ID" value="MBM6940360.1"/>
    <property type="molecule type" value="Genomic_DNA"/>
</dbReference>
<feature type="domain" description="Ribosome maturation factor RimP C-terminal" evidence="5">
    <location>
        <begin position="112"/>
        <end position="180"/>
    </location>
</feature>
<dbReference type="Pfam" id="PF17384">
    <property type="entry name" value="DUF150_C"/>
    <property type="match status" value="1"/>
</dbReference>
<dbReference type="Gene3D" id="3.30.300.70">
    <property type="entry name" value="RimP-like superfamily, N-terminal"/>
    <property type="match status" value="1"/>
</dbReference>
<comment type="subcellular location">
    <subcellularLocation>
        <location evidence="3">Cytoplasm</location>
    </subcellularLocation>
</comment>
<gene>
    <name evidence="3 6" type="primary">rimP</name>
    <name evidence="6" type="ORF">H5975_02455</name>
</gene>
<accession>A0ABS2GVR3</accession>
<keyword evidence="2 3" id="KW-0690">Ribosome biogenesis</keyword>
<dbReference type="Proteomes" id="UP000785625">
    <property type="component" value="Unassembled WGS sequence"/>
</dbReference>
<feature type="domain" description="Ribosome maturation factor RimP N-terminal" evidence="4">
    <location>
        <begin position="35"/>
        <end position="109"/>
    </location>
</feature>
<dbReference type="HAMAP" id="MF_01077">
    <property type="entry name" value="RimP"/>
    <property type="match status" value="1"/>
</dbReference>
<keyword evidence="1 3" id="KW-0963">Cytoplasm</keyword>
<comment type="caution">
    <text evidence="6">The sequence shown here is derived from an EMBL/GenBank/DDBJ whole genome shotgun (WGS) entry which is preliminary data.</text>
</comment>
<dbReference type="NCBIfam" id="NF000928">
    <property type="entry name" value="PRK00092.1-2"/>
    <property type="match status" value="1"/>
</dbReference>
<dbReference type="SUPFAM" id="SSF75420">
    <property type="entry name" value="YhbC-like, N-terminal domain"/>
    <property type="match status" value="1"/>
</dbReference>
<evidence type="ECO:0000256" key="2">
    <source>
        <dbReference type="ARBA" id="ARBA00022517"/>
    </source>
</evidence>
<dbReference type="SUPFAM" id="SSF74942">
    <property type="entry name" value="YhbC-like, C-terminal domain"/>
    <property type="match status" value="1"/>
</dbReference>
<evidence type="ECO:0000313" key="7">
    <source>
        <dbReference type="Proteomes" id="UP000785625"/>
    </source>
</evidence>
<keyword evidence="7" id="KW-1185">Reference proteome</keyword>
<evidence type="ECO:0000256" key="3">
    <source>
        <dbReference type="HAMAP-Rule" id="MF_01077"/>
    </source>
</evidence>
<dbReference type="InterPro" id="IPR028998">
    <property type="entry name" value="RimP_C"/>
</dbReference>
<evidence type="ECO:0000259" key="5">
    <source>
        <dbReference type="Pfam" id="PF17384"/>
    </source>
</evidence>
<comment type="function">
    <text evidence="3">Required for maturation of 30S ribosomal subunits.</text>
</comment>
<dbReference type="InterPro" id="IPR036847">
    <property type="entry name" value="RimP_C_sf"/>
</dbReference>
<reference evidence="6 7" key="1">
    <citation type="journal article" date="2021" name="Sci. Rep.">
        <title>The distribution of antibiotic resistance genes in chicken gut microbiota commensals.</title>
        <authorList>
            <person name="Juricova H."/>
            <person name="Matiasovicova J."/>
            <person name="Kubasova T."/>
            <person name="Cejkova D."/>
            <person name="Rychlik I."/>
        </authorList>
    </citation>
    <scope>NUCLEOTIDE SEQUENCE [LARGE SCALE GENOMIC DNA]</scope>
    <source>
        <strain evidence="6 7">An574</strain>
    </source>
</reference>
<dbReference type="Pfam" id="PF02576">
    <property type="entry name" value="RimP_N"/>
    <property type="match status" value="1"/>
</dbReference>
<organism evidence="6 7">
    <name type="scientific">Limosilactobacillus coleohominis</name>
    <dbReference type="NCBI Taxonomy" id="181675"/>
    <lineage>
        <taxon>Bacteria</taxon>
        <taxon>Bacillati</taxon>
        <taxon>Bacillota</taxon>
        <taxon>Bacilli</taxon>
        <taxon>Lactobacillales</taxon>
        <taxon>Lactobacillaceae</taxon>
        <taxon>Limosilactobacillus</taxon>
    </lineage>
</organism>
<sequence length="181" mass="20669">MTSERGEQRCSLFLLQLIGGDNLSTKDVIQTVNDLVQPILDEHNFYLFDTEFVKEGHSWYLRVYIDKQGGITLEDCVNVSDQLSEALDNCDPDPIPQAYFLEVSSPGAERPLKTEEDYQKAVGEYVHISLYQSIDGKKVYEGDLKQVTPDELTIDYLDKTRHKELTVQRKLIAKARLAVKI</sequence>
<evidence type="ECO:0000259" key="4">
    <source>
        <dbReference type="Pfam" id="PF02576"/>
    </source>
</evidence>
<proteinExistence type="inferred from homology"/>
<comment type="similarity">
    <text evidence="3">Belongs to the RimP family.</text>
</comment>
<dbReference type="InterPro" id="IPR035956">
    <property type="entry name" value="RimP_N_sf"/>
</dbReference>
<dbReference type="PANTHER" id="PTHR33867">
    <property type="entry name" value="RIBOSOME MATURATION FACTOR RIMP"/>
    <property type="match status" value="1"/>
</dbReference>
<evidence type="ECO:0000256" key="1">
    <source>
        <dbReference type="ARBA" id="ARBA00022490"/>
    </source>
</evidence>
<dbReference type="InterPro" id="IPR028989">
    <property type="entry name" value="RimP_N"/>
</dbReference>